<organism evidence="6 7">
    <name type="scientific">Paenirhodobacter populi</name>
    <dbReference type="NCBI Taxonomy" id="2306993"/>
    <lineage>
        <taxon>Bacteria</taxon>
        <taxon>Pseudomonadati</taxon>
        <taxon>Pseudomonadota</taxon>
        <taxon>Alphaproteobacteria</taxon>
        <taxon>Rhodobacterales</taxon>
        <taxon>Rhodobacter group</taxon>
        <taxon>Paenirhodobacter</taxon>
    </lineage>
</organism>
<sequence length="512" mass="57157">MIPNRRTFLHLMGASALSSALLSVVVPARAWAQGSETLTIAQSNDILSLDPANHGNNSTESALINIYDYLVRKEFVEGETQFQPNLARSWQTDDMVHWIFELRDDVVWHDGTPFTAEDVKFTVERTQGDTSLRNSSKFSTIETVNVLDPHRVEIVTKGRDPILLHSLVGNGALILPRQAFEAAADAETFFAKPIGTGAYRFVEWRRGDRLILEANPDWWGGKAHWDRVVVRGIPETATRVAELLTGGADVAVNIPPDDIDRVKNNPGSTLAAFDIARNFALHVRNEEGTSTHDPRVREAIDLAINREEITKFILEDYATPTRGLFPPEIPGYNPDLNADNSFDPDRARQLIKDAGAEGVKITLNSPSGRWSKDREVAEAIVGYLQDVGLDAQLEVLEWSVLNSRLQSDTLGEVYLWAMGSYTDGSQLLNLGTFKRFNPHWSNAEFVTLSQEMGNAPTEDDRRAILRRAQVLVTDDRVRIGVLYPKAIYGISARVVFPGRFDEMIPAEQVRRA</sequence>
<feature type="domain" description="Solute-binding protein family 5" evidence="5">
    <location>
        <begin position="82"/>
        <end position="430"/>
    </location>
</feature>
<dbReference type="Proteomes" id="UP000285295">
    <property type="component" value="Unassembled WGS sequence"/>
</dbReference>
<evidence type="ECO:0000256" key="3">
    <source>
        <dbReference type="ARBA" id="ARBA00022729"/>
    </source>
</evidence>
<dbReference type="OrthoDB" id="9803988at2"/>
<dbReference type="InterPro" id="IPR039424">
    <property type="entry name" value="SBP_5"/>
</dbReference>
<feature type="chain" id="PRO_5019408103" evidence="4">
    <location>
        <begin position="33"/>
        <end position="512"/>
    </location>
</feature>
<dbReference type="SUPFAM" id="SSF53850">
    <property type="entry name" value="Periplasmic binding protein-like II"/>
    <property type="match status" value="1"/>
</dbReference>
<dbReference type="RefSeq" id="WP_128238112.1">
    <property type="nucleotide sequence ID" value="NZ_SAUX01000019.1"/>
</dbReference>
<dbReference type="Pfam" id="PF00496">
    <property type="entry name" value="SBP_bac_5"/>
    <property type="match status" value="1"/>
</dbReference>
<dbReference type="GO" id="GO:0015833">
    <property type="term" value="P:peptide transport"/>
    <property type="evidence" value="ECO:0007669"/>
    <property type="project" value="TreeGrafter"/>
</dbReference>
<evidence type="ECO:0000259" key="5">
    <source>
        <dbReference type="Pfam" id="PF00496"/>
    </source>
</evidence>
<dbReference type="GO" id="GO:0030288">
    <property type="term" value="C:outer membrane-bounded periplasmic space"/>
    <property type="evidence" value="ECO:0007669"/>
    <property type="project" value="UniProtKB-ARBA"/>
</dbReference>
<dbReference type="Gene3D" id="3.40.190.10">
    <property type="entry name" value="Periplasmic binding protein-like II"/>
    <property type="match status" value="1"/>
</dbReference>
<dbReference type="AlphaFoldDB" id="A0A443K4T8"/>
<dbReference type="GO" id="GO:0043190">
    <property type="term" value="C:ATP-binding cassette (ABC) transporter complex"/>
    <property type="evidence" value="ECO:0007669"/>
    <property type="project" value="InterPro"/>
</dbReference>
<dbReference type="PANTHER" id="PTHR30290:SF38">
    <property type="entry name" value="D,D-DIPEPTIDE-BINDING PERIPLASMIC PROTEIN DDPA-RELATED"/>
    <property type="match status" value="1"/>
</dbReference>
<reference evidence="6 7" key="2">
    <citation type="submission" date="2019-01" db="EMBL/GenBank/DDBJ databases">
        <authorList>
            <person name="Li Y."/>
        </authorList>
    </citation>
    <scope>NUCLEOTIDE SEQUENCE [LARGE SCALE GENOMIC DNA]</scope>
    <source>
        <strain evidence="6 7">D19-10-3-21</strain>
    </source>
</reference>
<proteinExistence type="inferred from homology"/>
<dbReference type="PROSITE" id="PS51318">
    <property type="entry name" value="TAT"/>
    <property type="match status" value="1"/>
</dbReference>
<gene>
    <name evidence="6" type="ORF">D2T31_15885</name>
</gene>
<feature type="signal peptide" evidence="4">
    <location>
        <begin position="1"/>
        <end position="32"/>
    </location>
</feature>
<evidence type="ECO:0000256" key="2">
    <source>
        <dbReference type="ARBA" id="ARBA00005695"/>
    </source>
</evidence>
<evidence type="ECO:0000256" key="1">
    <source>
        <dbReference type="ARBA" id="ARBA00004418"/>
    </source>
</evidence>
<reference evidence="6 7" key="1">
    <citation type="submission" date="2019-01" db="EMBL/GenBank/DDBJ databases">
        <title>Sinorhodobacter populi sp. nov. isolated from the symptomatic bark tissue of Populus euramericana canker.</title>
        <authorList>
            <person name="Xu G."/>
        </authorList>
    </citation>
    <scope>NUCLEOTIDE SEQUENCE [LARGE SCALE GENOMIC DNA]</scope>
    <source>
        <strain evidence="6 7">D19-10-3-21</strain>
    </source>
</reference>
<comment type="similarity">
    <text evidence="2">Belongs to the bacterial solute-binding protein 5 family.</text>
</comment>
<comment type="subcellular location">
    <subcellularLocation>
        <location evidence="1">Periplasm</location>
    </subcellularLocation>
</comment>
<protein>
    <submittedName>
        <fullName evidence="6">ABC transporter substrate-binding protein</fullName>
    </submittedName>
</protein>
<dbReference type="InterPro" id="IPR000914">
    <property type="entry name" value="SBP_5_dom"/>
</dbReference>
<evidence type="ECO:0000313" key="7">
    <source>
        <dbReference type="Proteomes" id="UP000285295"/>
    </source>
</evidence>
<evidence type="ECO:0000256" key="4">
    <source>
        <dbReference type="SAM" id="SignalP"/>
    </source>
</evidence>
<keyword evidence="3 4" id="KW-0732">Signal</keyword>
<dbReference type="InterPro" id="IPR030678">
    <property type="entry name" value="Peptide/Ni-bd"/>
</dbReference>
<name>A0A443K4T8_9RHOB</name>
<dbReference type="PIRSF" id="PIRSF002741">
    <property type="entry name" value="MppA"/>
    <property type="match status" value="1"/>
</dbReference>
<dbReference type="Gene3D" id="3.10.105.10">
    <property type="entry name" value="Dipeptide-binding Protein, Domain 3"/>
    <property type="match status" value="1"/>
</dbReference>
<comment type="caution">
    <text evidence="6">The sequence shown here is derived from an EMBL/GenBank/DDBJ whole genome shotgun (WGS) entry which is preliminary data.</text>
</comment>
<dbReference type="InterPro" id="IPR006311">
    <property type="entry name" value="TAT_signal"/>
</dbReference>
<dbReference type="Gene3D" id="3.90.76.10">
    <property type="entry name" value="Dipeptide-binding Protein, Domain 1"/>
    <property type="match status" value="1"/>
</dbReference>
<evidence type="ECO:0000313" key="6">
    <source>
        <dbReference type="EMBL" id="RWR27713.1"/>
    </source>
</evidence>
<dbReference type="EMBL" id="SAUX01000019">
    <property type="protein sequence ID" value="RWR27713.1"/>
    <property type="molecule type" value="Genomic_DNA"/>
</dbReference>
<dbReference type="GO" id="GO:1904680">
    <property type="term" value="F:peptide transmembrane transporter activity"/>
    <property type="evidence" value="ECO:0007669"/>
    <property type="project" value="TreeGrafter"/>
</dbReference>
<accession>A0A443K4T8</accession>
<dbReference type="PANTHER" id="PTHR30290">
    <property type="entry name" value="PERIPLASMIC BINDING COMPONENT OF ABC TRANSPORTER"/>
    <property type="match status" value="1"/>
</dbReference>